<protein>
    <submittedName>
        <fullName evidence="1">43785_t:CDS:1</fullName>
    </submittedName>
</protein>
<accession>A0ABN7VSG0</accession>
<dbReference type="Proteomes" id="UP000789901">
    <property type="component" value="Unassembled WGS sequence"/>
</dbReference>
<evidence type="ECO:0000313" key="1">
    <source>
        <dbReference type="EMBL" id="CAG8796209.1"/>
    </source>
</evidence>
<proteinExistence type="predicted"/>
<dbReference type="EMBL" id="CAJVQB010021116">
    <property type="protein sequence ID" value="CAG8796209.1"/>
    <property type="molecule type" value="Genomic_DNA"/>
</dbReference>
<keyword evidence="2" id="KW-1185">Reference proteome</keyword>
<organism evidence="1 2">
    <name type="scientific">Gigaspora margarita</name>
    <dbReference type="NCBI Taxonomy" id="4874"/>
    <lineage>
        <taxon>Eukaryota</taxon>
        <taxon>Fungi</taxon>
        <taxon>Fungi incertae sedis</taxon>
        <taxon>Mucoromycota</taxon>
        <taxon>Glomeromycotina</taxon>
        <taxon>Glomeromycetes</taxon>
        <taxon>Diversisporales</taxon>
        <taxon>Gigasporaceae</taxon>
        <taxon>Gigaspora</taxon>
    </lineage>
</organism>
<feature type="non-terminal residue" evidence="1">
    <location>
        <position position="199"/>
    </location>
</feature>
<gene>
    <name evidence="1" type="ORF">GMARGA_LOCUS22156</name>
</gene>
<name>A0ABN7VSG0_GIGMA</name>
<evidence type="ECO:0000313" key="2">
    <source>
        <dbReference type="Proteomes" id="UP000789901"/>
    </source>
</evidence>
<comment type="caution">
    <text evidence="1">The sequence shown here is derived from an EMBL/GenBank/DDBJ whole genome shotgun (WGS) entry which is preliminary data.</text>
</comment>
<sequence length="199" mass="23554">MEEFIVNNNLFYEYAVNHNALYDSNQVTFGTLYSNQPDFDMYNNIEYKSNYSKDINNSMINLEDTQHRDIIENESSDCIRRCTLVCEHYRKPDATKSKDSKKKTTSKHVGYIWQINLSCLEKDNPHKMESLEFTTNMVRDVEFYVRKMNCSSQQIHKALEKKYSVKVYMPVLHRALTDNETKKAHIWILQQIKKATLEA</sequence>
<reference evidence="1 2" key="1">
    <citation type="submission" date="2021-06" db="EMBL/GenBank/DDBJ databases">
        <authorList>
            <person name="Kallberg Y."/>
            <person name="Tangrot J."/>
            <person name="Rosling A."/>
        </authorList>
    </citation>
    <scope>NUCLEOTIDE SEQUENCE [LARGE SCALE GENOMIC DNA]</scope>
    <source>
        <strain evidence="1 2">120-4 pot B 10/14</strain>
    </source>
</reference>